<protein>
    <submittedName>
        <fullName evidence="4">Uncharacterized protein</fullName>
    </submittedName>
</protein>
<feature type="compositionally biased region" description="Low complexity" evidence="1">
    <location>
        <begin position="507"/>
        <end position="523"/>
    </location>
</feature>
<evidence type="ECO:0000256" key="3">
    <source>
        <dbReference type="SAM" id="SignalP"/>
    </source>
</evidence>
<feature type="compositionally biased region" description="Low complexity" evidence="1">
    <location>
        <begin position="239"/>
        <end position="265"/>
    </location>
</feature>
<dbReference type="Proteomes" id="UP000053815">
    <property type="component" value="Unassembled WGS sequence"/>
</dbReference>
<feature type="compositionally biased region" description="Basic and acidic residues" evidence="1">
    <location>
        <begin position="165"/>
        <end position="183"/>
    </location>
</feature>
<keyword evidence="2" id="KW-0472">Membrane</keyword>
<feature type="compositionally biased region" description="Pro residues" evidence="1">
    <location>
        <begin position="336"/>
        <end position="345"/>
    </location>
</feature>
<evidence type="ECO:0000256" key="1">
    <source>
        <dbReference type="SAM" id="MobiDB-lite"/>
    </source>
</evidence>
<feature type="region of interest" description="Disordered" evidence="1">
    <location>
        <begin position="312"/>
        <end position="365"/>
    </location>
</feature>
<evidence type="ECO:0000313" key="5">
    <source>
        <dbReference type="Proteomes" id="UP000053815"/>
    </source>
</evidence>
<feature type="compositionally biased region" description="Pro residues" evidence="1">
    <location>
        <begin position="547"/>
        <end position="562"/>
    </location>
</feature>
<feature type="region of interest" description="Disordered" evidence="1">
    <location>
        <begin position="507"/>
        <end position="606"/>
    </location>
</feature>
<feature type="compositionally biased region" description="Low complexity" evidence="1">
    <location>
        <begin position="213"/>
        <end position="225"/>
    </location>
</feature>
<feature type="compositionally biased region" description="Polar residues" evidence="1">
    <location>
        <begin position="524"/>
        <end position="546"/>
    </location>
</feature>
<keyword evidence="2" id="KW-0812">Transmembrane</keyword>
<accession>A0A0C9MGE2</accession>
<evidence type="ECO:0000313" key="4">
    <source>
        <dbReference type="EMBL" id="GAN09756.1"/>
    </source>
</evidence>
<organism evidence="4">
    <name type="scientific">Mucor ambiguus</name>
    <dbReference type="NCBI Taxonomy" id="91626"/>
    <lineage>
        <taxon>Eukaryota</taxon>
        <taxon>Fungi</taxon>
        <taxon>Fungi incertae sedis</taxon>
        <taxon>Mucoromycota</taxon>
        <taxon>Mucoromycotina</taxon>
        <taxon>Mucoromycetes</taxon>
        <taxon>Mucorales</taxon>
        <taxon>Mucorineae</taxon>
        <taxon>Mucoraceae</taxon>
        <taxon>Mucor</taxon>
    </lineage>
</organism>
<feature type="region of interest" description="Disordered" evidence="1">
    <location>
        <begin position="213"/>
        <end position="265"/>
    </location>
</feature>
<dbReference type="EMBL" id="DF836578">
    <property type="protein sequence ID" value="GAN09756.1"/>
    <property type="molecule type" value="Genomic_DNA"/>
</dbReference>
<feature type="region of interest" description="Disordered" evidence="1">
    <location>
        <begin position="91"/>
        <end position="195"/>
    </location>
</feature>
<feature type="signal peptide" evidence="3">
    <location>
        <begin position="1"/>
        <end position="32"/>
    </location>
</feature>
<name>A0A0C9MGE2_9FUNG</name>
<keyword evidence="3" id="KW-0732">Signal</keyword>
<feature type="chain" id="PRO_5002215326" evidence="3">
    <location>
        <begin position="33"/>
        <end position="622"/>
    </location>
</feature>
<dbReference type="OrthoDB" id="2289194at2759"/>
<keyword evidence="2" id="KW-1133">Transmembrane helix</keyword>
<feature type="compositionally biased region" description="Low complexity" evidence="1">
    <location>
        <begin position="185"/>
        <end position="195"/>
    </location>
</feature>
<dbReference type="AlphaFoldDB" id="A0A0C9MGE2"/>
<evidence type="ECO:0000256" key="2">
    <source>
        <dbReference type="SAM" id="Phobius"/>
    </source>
</evidence>
<keyword evidence="5" id="KW-1185">Reference proteome</keyword>
<dbReference type="STRING" id="91626.A0A0C9MGE2"/>
<reference evidence="4" key="1">
    <citation type="submission" date="2014-09" db="EMBL/GenBank/DDBJ databases">
        <title>Draft genome sequence of an oleaginous Mucoromycotina fungus Mucor ambiguus NBRC6742.</title>
        <authorList>
            <person name="Takeda I."/>
            <person name="Yamane N."/>
            <person name="Morita T."/>
            <person name="Tamano K."/>
            <person name="Machida M."/>
            <person name="Baker S."/>
            <person name="Koike H."/>
        </authorList>
    </citation>
    <scope>NUCLEOTIDE SEQUENCE</scope>
    <source>
        <strain evidence="4">NBRC 6742</strain>
    </source>
</reference>
<feature type="compositionally biased region" description="Low complexity" evidence="1">
    <location>
        <begin position="132"/>
        <end position="148"/>
    </location>
</feature>
<feature type="compositionally biased region" description="Basic and acidic residues" evidence="1">
    <location>
        <begin position="91"/>
        <end position="101"/>
    </location>
</feature>
<gene>
    <name evidence="4" type="ORF">MAM1_0289d09288</name>
</gene>
<feature type="transmembrane region" description="Helical" evidence="2">
    <location>
        <begin position="281"/>
        <end position="304"/>
    </location>
</feature>
<feature type="compositionally biased region" description="Low complexity" evidence="1">
    <location>
        <begin position="595"/>
        <end position="606"/>
    </location>
</feature>
<feature type="compositionally biased region" description="Acidic residues" evidence="1">
    <location>
        <begin position="118"/>
        <end position="131"/>
    </location>
</feature>
<feature type="compositionally biased region" description="Low complexity" evidence="1">
    <location>
        <begin position="563"/>
        <end position="584"/>
    </location>
</feature>
<sequence>MSFSNMTTTITRFMLIACFVSFFLLNLHQCYPNPSPPATTASTNTAILPKPTQDFDFDLLKKIVVQELNKKDKDDGDEIADELEAIRQAKEKVRQAKDRAKERARKSREKAKEHKDRDDDDNNNNNDDDNSSSDTNNISSSSSKSTSKQYKHHESSNSDDDNNDDKEGGDKKPSSHNNSKDDADNSSSKAGTATTPTNTVVTTIIVVSTETPKTIYTGSGSSSDSAKQKSDTSKNHQVSDPNDGSSSKSDNGSTGSSSSDDSQISHDTAVMLRDQLAYRKLVTALSIVGGIAGIALITGGLVFTRMRMRKRKRKQEDLEVATTNNDEDNNRGLQSPPSPPPPTPPHSTSSYPQYNARFSNDGGDTVIGFSQDPFSDPADLSNSKNMIQSLDQRMSLQPTAPPSLPVNLEPPRRYTDYRQNQTLSMLSQTTATALPSAPSAKELDALHYDNPFDDEGFDITEENEDELQRLGQPHHRHHPSVAISITASSIVTDQDALLPSLSLSSHLTNAGGSSSSSLTTTSSRPSYLQRQQDLQKSQESFSSSANLPPPPAYTPSAPPSAPPLYALPTSRLALEAERQQLQQQQEEEGSRRHSISSCSMTSISRPLSLRRGSGSLALISFK</sequence>
<proteinExistence type="predicted"/>